<evidence type="ECO:0000256" key="4">
    <source>
        <dbReference type="SAM" id="MobiDB-lite"/>
    </source>
</evidence>
<dbReference type="FunFam" id="2.60.40.150:FF:000032">
    <property type="entry name" value="Double c2-like domain-containing"/>
    <property type="match status" value="1"/>
</dbReference>
<dbReference type="Gene3D" id="2.60.40.150">
    <property type="entry name" value="C2 domain"/>
    <property type="match status" value="2"/>
</dbReference>
<keyword evidence="7" id="KW-1185">Reference proteome</keyword>
<dbReference type="FunFam" id="3.30.2130.10:FF:000004">
    <property type="entry name" value="Cytosolic arginine sensor for mTORC1 subunit 1"/>
    <property type="match status" value="1"/>
</dbReference>
<dbReference type="GO" id="GO:0005829">
    <property type="term" value="C:cytosol"/>
    <property type="evidence" value="ECO:0007669"/>
    <property type="project" value="UniProtKB-SubCell"/>
</dbReference>
<dbReference type="SUPFAM" id="SSF55021">
    <property type="entry name" value="ACT-like"/>
    <property type="match status" value="2"/>
</dbReference>
<dbReference type="InterPro" id="IPR000008">
    <property type="entry name" value="C2_dom"/>
</dbReference>
<dbReference type="EMBL" id="QBIY01012585">
    <property type="protein sequence ID" value="RXN22587.1"/>
    <property type="molecule type" value="Genomic_DNA"/>
</dbReference>
<gene>
    <name evidence="6" type="ORF">ROHU_023296</name>
</gene>
<organism evidence="6 7">
    <name type="scientific">Labeo rohita</name>
    <name type="common">Indian major carp</name>
    <name type="synonym">Cyprinus rohita</name>
    <dbReference type="NCBI Taxonomy" id="84645"/>
    <lineage>
        <taxon>Eukaryota</taxon>
        <taxon>Metazoa</taxon>
        <taxon>Chordata</taxon>
        <taxon>Craniata</taxon>
        <taxon>Vertebrata</taxon>
        <taxon>Euteleostomi</taxon>
        <taxon>Actinopterygii</taxon>
        <taxon>Neopterygii</taxon>
        <taxon>Teleostei</taxon>
        <taxon>Ostariophysi</taxon>
        <taxon>Cypriniformes</taxon>
        <taxon>Cyprinidae</taxon>
        <taxon>Labeoninae</taxon>
        <taxon>Labeonini</taxon>
        <taxon>Labeo</taxon>
    </lineage>
</organism>
<dbReference type="PROSITE" id="PS50004">
    <property type="entry name" value="C2"/>
    <property type="match status" value="2"/>
</dbReference>
<dbReference type="InterPro" id="IPR040778">
    <property type="entry name" value="CASTOR1_N"/>
</dbReference>
<comment type="caution">
    <text evidence="6">The sequence shown here is derived from an EMBL/GenBank/DDBJ whole genome shotgun (WGS) entry which is preliminary data.</text>
</comment>
<evidence type="ECO:0000256" key="2">
    <source>
        <dbReference type="ARBA" id="ARBA00006827"/>
    </source>
</evidence>
<comment type="subcellular location">
    <subcellularLocation>
        <location evidence="1">Cytoplasm</location>
        <location evidence="1">Cytosol</location>
    </subcellularLocation>
</comment>
<dbReference type="AlphaFoldDB" id="A0A498N1C5"/>
<dbReference type="PANTHER" id="PTHR31131:SF2">
    <property type="entry name" value="CYTOSOLIC ARGININE SENSOR FOR MTORC1 SUBUNIT 2"/>
    <property type="match status" value="1"/>
</dbReference>
<accession>A0A498N1C5</accession>
<dbReference type="STRING" id="84645.A0A498N1C5"/>
<comment type="similarity">
    <text evidence="2">Belongs to the GATS family.</text>
</comment>
<reference evidence="6 7" key="1">
    <citation type="submission" date="2018-03" db="EMBL/GenBank/DDBJ databases">
        <title>Draft genome sequence of Rohu Carp (Labeo rohita).</title>
        <authorList>
            <person name="Das P."/>
            <person name="Kushwaha B."/>
            <person name="Joshi C.G."/>
            <person name="Kumar D."/>
            <person name="Nagpure N.S."/>
            <person name="Sahoo L."/>
            <person name="Das S.P."/>
            <person name="Bit A."/>
            <person name="Patnaik S."/>
            <person name="Meher P.K."/>
            <person name="Jayasankar P."/>
            <person name="Koringa P.G."/>
            <person name="Patel N.V."/>
            <person name="Hinsu A.T."/>
            <person name="Kumar R."/>
            <person name="Pandey M."/>
            <person name="Agarwal S."/>
            <person name="Srivastava S."/>
            <person name="Singh M."/>
            <person name="Iquebal M.A."/>
            <person name="Jaiswal S."/>
            <person name="Angadi U.B."/>
            <person name="Kumar N."/>
            <person name="Raza M."/>
            <person name="Shah T.M."/>
            <person name="Rai A."/>
            <person name="Jena J.K."/>
        </authorList>
    </citation>
    <scope>NUCLEOTIDE SEQUENCE [LARGE SCALE GENOMIC DNA]</scope>
    <source>
        <strain evidence="6">DASCIFA01</strain>
        <tissue evidence="6">Testis</tissue>
    </source>
</reference>
<keyword evidence="3" id="KW-0963">Cytoplasm</keyword>
<keyword evidence="8" id="KW-1267">Proteomics identification</keyword>
<feature type="domain" description="C2" evidence="5">
    <location>
        <begin position="69"/>
        <end position="207"/>
    </location>
</feature>
<dbReference type="Pfam" id="PF18700">
    <property type="entry name" value="Castor1_N"/>
    <property type="match status" value="1"/>
</dbReference>
<protein>
    <submittedName>
        <fullName evidence="6">Double C2-like domain-containing beta isoform X2</fullName>
    </submittedName>
</protein>
<dbReference type="FunFam" id="3.30.2130.10:FF:000003">
    <property type="entry name" value="Cytosolic arginine sensor for mTORC1 subunit 1"/>
    <property type="match status" value="1"/>
</dbReference>
<name>A0A498N1C5_LABRO</name>
<dbReference type="InterPro" id="IPR027795">
    <property type="entry name" value="CASTOR_ACT_dom"/>
</dbReference>
<dbReference type="InterPro" id="IPR035892">
    <property type="entry name" value="C2_domain_sf"/>
</dbReference>
<dbReference type="SUPFAM" id="SSF49562">
    <property type="entry name" value="C2 domain (Calcium/lipid-binding domain, CaLB)"/>
    <property type="match status" value="2"/>
</dbReference>
<evidence type="ECO:0000259" key="5">
    <source>
        <dbReference type="PROSITE" id="PS50004"/>
    </source>
</evidence>
<proteinExistence type="evidence at protein level"/>
<dbReference type="InterPro" id="IPR049479">
    <property type="entry name" value="CASTOR1_ACT-like"/>
</dbReference>
<dbReference type="SMART" id="SM00239">
    <property type="entry name" value="C2"/>
    <property type="match status" value="2"/>
</dbReference>
<evidence type="ECO:0000256" key="3">
    <source>
        <dbReference type="ARBA" id="ARBA00022490"/>
    </source>
</evidence>
<sequence>MTQRKGEKTTISIQEHMAIDVCPGPIQPIKQISDYFPRYPRGLPPTAPPALSRAGSLRSTSTSQKSEGPAADPKRDEDDLDQAFGATALVVSKKEEEPDVEGYDSDDSTTLGTLDFSLLYDQENNALHCTINKAKANKLRTKTLRNTLNPVWSETLTYYGITDEDMVRKTLRISVCDEDKFRHNEFIGETRIPLKKLKPNQTKNFSNCLEKQLPIDKTDDKSLEERGRIMISLKYSSQKCGLVVGIIRCAHLAAMDANGFSDPYVKTYLKPDENKKSKHKTAVKKKTLNPEFNEEFFYEIKYADLSKKTLEVTVWDYDIGKSNDFIGGVSLGINANGERLKHWFDCLKNKDKKIERWHTLTNELPGSGFRKTCNGPPVKGRGNPVWSLSEGFPSQTFLGRCKFFSLTETPEDYTIIVDEDGFKELPESEYLSVADATWLALNVVSGGGSATSSQPIGVTKIAKSVIAPLADHNISVFMLSTYQTDFILVRERDLPMVMHTLSSEFTLLRVVNGETVAANSTGVTNGFVKPKLVPRPIIHPLSSPSNMFCVTSLDPDTLPSVATLLMDVMFYSGGAKETGGQTEDSGHIRFFSFSLIEGYISLVMDEQTTRRFPNNVLFTSASGELWKMVRIGGQPLGFDECGIVAQISEPLATADIPAYYISTFKFDHALVPEENIQSVIGALRTNESTGQ</sequence>
<dbReference type="Gene3D" id="3.30.2130.10">
    <property type="entry name" value="VC0802-like"/>
    <property type="match status" value="2"/>
</dbReference>
<dbReference type="Pfam" id="PF13840">
    <property type="entry name" value="ACT_7"/>
    <property type="match status" value="2"/>
</dbReference>
<evidence type="ECO:0000313" key="7">
    <source>
        <dbReference type="Proteomes" id="UP000290572"/>
    </source>
</evidence>
<dbReference type="CDD" id="cd08384">
    <property type="entry name" value="C2B_Rabphilin_Doc2"/>
    <property type="match status" value="1"/>
</dbReference>
<dbReference type="InterPro" id="IPR045865">
    <property type="entry name" value="ACT-like_dom_sf"/>
</dbReference>
<dbReference type="PRINTS" id="PR02078">
    <property type="entry name" value="GATSLIKEFMLY"/>
</dbReference>
<dbReference type="Proteomes" id="UP000290572">
    <property type="component" value="Unassembled WGS sequence"/>
</dbReference>
<dbReference type="Pfam" id="PF21389">
    <property type="entry name" value="CASTOR1_ACT-like"/>
    <property type="match status" value="1"/>
</dbReference>
<dbReference type="PRINTS" id="PR00360">
    <property type="entry name" value="C2DOMAIN"/>
</dbReference>
<dbReference type="Pfam" id="PF00168">
    <property type="entry name" value="C2"/>
    <property type="match status" value="2"/>
</dbReference>
<dbReference type="PANTHER" id="PTHR31131">
    <property type="entry name" value="CHROMOSOME 1, WHOLE GENOME SHOTGUN SEQUENCE"/>
    <property type="match status" value="1"/>
</dbReference>
<feature type="compositionally biased region" description="Polar residues" evidence="4">
    <location>
        <begin position="57"/>
        <end position="66"/>
    </location>
</feature>
<dbReference type="InterPro" id="IPR051719">
    <property type="entry name" value="CASTOR_mTORC1"/>
</dbReference>
<evidence type="ECO:0000256" key="1">
    <source>
        <dbReference type="ARBA" id="ARBA00004514"/>
    </source>
</evidence>
<dbReference type="InterPro" id="IPR026249">
    <property type="entry name" value="CASTOR_fam"/>
</dbReference>
<feature type="domain" description="C2" evidence="5">
    <location>
        <begin position="225"/>
        <end position="358"/>
    </location>
</feature>
<dbReference type="GO" id="GO:0042802">
    <property type="term" value="F:identical protein binding"/>
    <property type="evidence" value="ECO:0007669"/>
    <property type="project" value="UniProtKB-ARBA"/>
</dbReference>
<feature type="region of interest" description="Disordered" evidence="4">
    <location>
        <begin position="33"/>
        <end position="78"/>
    </location>
</feature>
<dbReference type="GO" id="GO:1904262">
    <property type="term" value="P:negative regulation of TORC1 signaling"/>
    <property type="evidence" value="ECO:0007669"/>
    <property type="project" value="UniProtKB-ARBA"/>
</dbReference>
<evidence type="ECO:0000313" key="6">
    <source>
        <dbReference type="EMBL" id="RXN22587.1"/>
    </source>
</evidence>
<evidence type="ECO:0007829" key="8">
    <source>
        <dbReference type="PeptideAtlas" id="A0A498N1C5"/>
    </source>
</evidence>